<keyword evidence="5 6" id="KW-0067">ATP-binding</keyword>
<dbReference type="SMART" id="SM00220">
    <property type="entry name" value="S_TKc"/>
    <property type="match status" value="1"/>
</dbReference>
<dbReference type="InterPro" id="IPR011009">
    <property type="entry name" value="Kinase-like_dom_sf"/>
</dbReference>
<dbReference type="Gene3D" id="1.10.510.10">
    <property type="entry name" value="Transferase(Phosphotransferase) domain 1"/>
    <property type="match status" value="1"/>
</dbReference>
<evidence type="ECO:0000313" key="11">
    <source>
        <dbReference type="Proteomes" id="UP000002630"/>
    </source>
</evidence>
<sequence length="437" mass="49023">MVSRDRAATAVGLPQHQQEGEEGGGGSGGNGGGSIAVQGGAGGKGSLAESSYSIMNNTFRVDSRYSGLKAIGKGSFGFVCSALDEKQGKKVAIKKIHPMAQHVVDAKHVLREIRLMRYLGSHPNIVSLEDLFISEHYDELYIVMELLDSDLHRIIQSPQALGDAHHRYFMFQLLKGVKFLHSNRIIHRDLKPGNVLVTKNCHLRITDFGLARLRPMGRGTNPDDEVDHPMTEHVVTRWYRPPELMLCPDGLYGYAVDLWSVGCIFAELLGRHPLFPGKNFMDQLTLIFDLVGSPKPHEVSHIRNSQAKKFLETMQDRVKVPYAELFAGASEHAIDLLEGLLVFHPPCRLSVDEALEHPYFHPLRKSDTNPDPDVSPGFEFDFESKPLCRVQLKKMILAEVKNNRSNSMQHHLALMKSEARDRHDSAYHTDSEHKFKL</sequence>
<evidence type="ECO:0000256" key="8">
    <source>
        <dbReference type="SAM" id="MobiDB-lite"/>
    </source>
</evidence>
<dbReference type="GO" id="GO:0004674">
    <property type="term" value="F:protein serine/threonine kinase activity"/>
    <property type="evidence" value="ECO:0007669"/>
    <property type="project" value="UniProtKB-KW"/>
</dbReference>
<evidence type="ECO:0000256" key="5">
    <source>
        <dbReference type="ARBA" id="ARBA00022840"/>
    </source>
</evidence>
<evidence type="ECO:0000259" key="9">
    <source>
        <dbReference type="PROSITE" id="PS50011"/>
    </source>
</evidence>
<dbReference type="InParanoid" id="D8LJT1"/>
<dbReference type="FunFam" id="1.10.510.10:FF:000439">
    <property type="entry name" value="Mitogen-activated protein kinase"/>
    <property type="match status" value="1"/>
</dbReference>
<dbReference type="CDD" id="cd07834">
    <property type="entry name" value="STKc_MAPK"/>
    <property type="match status" value="1"/>
</dbReference>
<dbReference type="InterPro" id="IPR000719">
    <property type="entry name" value="Prot_kinase_dom"/>
</dbReference>
<accession>D8LJT1</accession>
<dbReference type="PROSITE" id="PS00107">
    <property type="entry name" value="PROTEIN_KINASE_ATP"/>
    <property type="match status" value="1"/>
</dbReference>
<evidence type="ECO:0000256" key="2">
    <source>
        <dbReference type="ARBA" id="ARBA00022679"/>
    </source>
</evidence>
<dbReference type="Pfam" id="PF00069">
    <property type="entry name" value="Pkinase"/>
    <property type="match status" value="1"/>
</dbReference>
<dbReference type="AlphaFoldDB" id="D8LJT1"/>
<keyword evidence="1 7" id="KW-0723">Serine/threonine-protein kinase</keyword>
<feature type="region of interest" description="Disordered" evidence="8">
    <location>
        <begin position="418"/>
        <end position="437"/>
    </location>
</feature>
<dbReference type="GO" id="GO:0005524">
    <property type="term" value="F:ATP binding"/>
    <property type="evidence" value="ECO:0007669"/>
    <property type="project" value="UniProtKB-UniRule"/>
</dbReference>
<keyword evidence="2" id="KW-0808">Transferase</keyword>
<dbReference type="PANTHER" id="PTHR24055">
    <property type="entry name" value="MITOGEN-ACTIVATED PROTEIN KINASE"/>
    <property type="match status" value="1"/>
</dbReference>
<dbReference type="Proteomes" id="UP000002630">
    <property type="component" value="Unassembled WGS sequence"/>
</dbReference>
<feature type="domain" description="Protein kinase" evidence="9">
    <location>
        <begin position="65"/>
        <end position="360"/>
    </location>
</feature>
<dbReference type="InterPro" id="IPR008271">
    <property type="entry name" value="Ser/Thr_kinase_AS"/>
</dbReference>
<reference evidence="10 11" key="1">
    <citation type="journal article" date="2010" name="Nature">
        <title>The Ectocarpus genome and the independent evolution of multicellularity in brown algae.</title>
        <authorList>
            <person name="Cock J.M."/>
            <person name="Sterck L."/>
            <person name="Rouze P."/>
            <person name="Scornet D."/>
            <person name="Allen A.E."/>
            <person name="Amoutzias G."/>
            <person name="Anthouard V."/>
            <person name="Artiguenave F."/>
            <person name="Aury J.M."/>
            <person name="Badger J.H."/>
            <person name="Beszteri B."/>
            <person name="Billiau K."/>
            <person name="Bonnet E."/>
            <person name="Bothwell J.H."/>
            <person name="Bowler C."/>
            <person name="Boyen C."/>
            <person name="Brownlee C."/>
            <person name="Carrano C.J."/>
            <person name="Charrier B."/>
            <person name="Cho G.Y."/>
            <person name="Coelho S.M."/>
            <person name="Collen J."/>
            <person name="Corre E."/>
            <person name="Da Silva C."/>
            <person name="Delage L."/>
            <person name="Delaroque N."/>
            <person name="Dittami S.M."/>
            <person name="Doulbeau S."/>
            <person name="Elias M."/>
            <person name="Farnham G."/>
            <person name="Gachon C.M."/>
            <person name="Gschloessl B."/>
            <person name="Heesch S."/>
            <person name="Jabbari K."/>
            <person name="Jubin C."/>
            <person name="Kawai H."/>
            <person name="Kimura K."/>
            <person name="Kloareg B."/>
            <person name="Kupper F.C."/>
            <person name="Lang D."/>
            <person name="Le Bail A."/>
            <person name="Leblanc C."/>
            <person name="Lerouge P."/>
            <person name="Lohr M."/>
            <person name="Lopez P.J."/>
            <person name="Martens C."/>
            <person name="Maumus F."/>
            <person name="Michel G."/>
            <person name="Miranda-Saavedra D."/>
            <person name="Morales J."/>
            <person name="Moreau H."/>
            <person name="Motomura T."/>
            <person name="Nagasato C."/>
            <person name="Napoli C.A."/>
            <person name="Nelson D.R."/>
            <person name="Nyvall-Collen P."/>
            <person name="Peters A.F."/>
            <person name="Pommier C."/>
            <person name="Potin P."/>
            <person name="Poulain J."/>
            <person name="Quesneville H."/>
            <person name="Read B."/>
            <person name="Rensing S.A."/>
            <person name="Ritter A."/>
            <person name="Rousvoal S."/>
            <person name="Samanta M."/>
            <person name="Samson G."/>
            <person name="Schroeder D.C."/>
            <person name="Segurens B."/>
            <person name="Strittmatter M."/>
            <person name="Tonon T."/>
            <person name="Tregear J.W."/>
            <person name="Valentin K."/>
            <person name="von Dassow P."/>
            <person name="Yamagishi T."/>
            <person name="Van de Peer Y."/>
            <person name="Wincker P."/>
        </authorList>
    </citation>
    <scope>NUCLEOTIDE SEQUENCE [LARGE SCALE GENOMIC DNA]</scope>
    <source>
        <strain evidence="11">Ec32 / CCAP1310/4</strain>
    </source>
</reference>
<dbReference type="InterPro" id="IPR050117">
    <property type="entry name" value="MAPK"/>
</dbReference>
<protein>
    <recommendedName>
        <fullName evidence="9">Protein kinase domain-containing protein</fullName>
    </recommendedName>
</protein>
<evidence type="ECO:0000256" key="7">
    <source>
        <dbReference type="RuleBase" id="RU000304"/>
    </source>
</evidence>
<evidence type="ECO:0000313" key="10">
    <source>
        <dbReference type="EMBL" id="CBN79597.1"/>
    </source>
</evidence>
<dbReference type="FunFam" id="3.30.200.20:FF:000046">
    <property type="entry name" value="Mitogen-activated protein kinase"/>
    <property type="match status" value="1"/>
</dbReference>
<gene>
    <name evidence="10" type="ORF">Esi_0271_0006</name>
</gene>
<name>D8LJT1_ECTSI</name>
<dbReference type="PROSITE" id="PS50011">
    <property type="entry name" value="PROTEIN_KINASE_DOM"/>
    <property type="match status" value="1"/>
</dbReference>
<evidence type="ECO:0000256" key="1">
    <source>
        <dbReference type="ARBA" id="ARBA00022527"/>
    </source>
</evidence>
<dbReference type="EMBL" id="FN649760">
    <property type="protein sequence ID" value="CBN79597.1"/>
    <property type="molecule type" value="Genomic_DNA"/>
</dbReference>
<comment type="similarity">
    <text evidence="7">Belongs to the protein kinase superfamily.</text>
</comment>
<dbReference type="eggNOG" id="KOG0660">
    <property type="taxonomic scope" value="Eukaryota"/>
</dbReference>
<evidence type="ECO:0000256" key="4">
    <source>
        <dbReference type="ARBA" id="ARBA00022777"/>
    </source>
</evidence>
<keyword evidence="11" id="KW-1185">Reference proteome</keyword>
<dbReference type="OrthoDB" id="192887at2759"/>
<dbReference type="PROSITE" id="PS00108">
    <property type="entry name" value="PROTEIN_KINASE_ST"/>
    <property type="match status" value="1"/>
</dbReference>
<organism evidence="10 11">
    <name type="scientific">Ectocarpus siliculosus</name>
    <name type="common">Brown alga</name>
    <name type="synonym">Conferva siliculosa</name>
    <dbReference type="NCBI Taxonomy" id="2880"/>
    <lineage>
        <taxon>Eukaryota</taxon>
        <taxon>Sar</taxon>
        <taxon>Stramenopiles</taxon>
        <taxon>Ochrophyta</taxon>
        <taxon>PX clade</taxon>
        <taxon>Phaeophyceae</taxon>
        <taxon>Ectocarpales</taxon>
        <taxon>Ectocarpaceae</taxon>
        <taxon>Ectocarpus</taxon>
    </lineage>
</organism>
<dbReference type="InterPro" id="IPR017441">
    <property type="entry name" value="Protein_kinase_ATP_BS"/>
</dbReference>
<proteinExistence type="inferred from homology"/>
<dbReference type="Gene3D" id="3.30.200.20">
    <property type="entry name" value="Phosphorylase Kinase, domain 1"/>
    <property type="match status" value="1"/>
</dbReference>
<evidence type="ECO:0000256" key="3">
    <source>
        <dbReference type="ARBA" id="ARBA00022741"/>
    </source>
</evidence>
<keyword evidence="4" id="KW-0418">Kinase</keyword>
<dbReference type="STRING" id="2880.D8LJT1"/>
<dbReference type="SUPFAM" id="SSF56112">
    <property type="entry name" value="Protein kinase-like (PK-like)"/>
    <property type="match status" value="1"/>
</dbReference>
<keyword evidence="3 6" id="KW-0547">Nucleotide-binding</keyword>
<feature type="region of interest" description="Disordered" evidence="8">
    <location>
        <begin position="1"/>
        <end position="36"/>
    </location>
</feature>
<evidence type="ECO:0000256" key="6">
    <source>
        <dbReference type="PROSITE-ProRule" id="PRU10141"/>
    </source>
</evidence>
<feature type="binding site" evidence="6">
    <location>
        <position position="95"/>
    </location>
    <ligand>
        <name>ATP</name>
        <dbReference type="ChEBI" id="CHEBI:30616"/>
    </ligand>
</feature>
<feature type="compositionally biased region" description="Gly residues" evidence="8">
    <location>
        <begin position="23"/>
        <end position="36"/>
    </location>
</feature>